<dbReference type="Pfam" id="PF00024">
    <property type="entry name" value="PAN_1"/>
    <property type="match status" value="1"/>
</dbReference>
<dbReference type="Pfam" id="PF22633">
    <property type="entry name" value="F5_F8_type_C_2"/>
    <property type="match status" value="1"/>
</dbReference>
<dbReference type="GO" id="GO:0001868">
    <property type="term" value="P:regulation of complement activation, lectin pathway"/>
    <property type="evidence" value="ECO:0007669"/>
    <property type="project" value="UniProtKB-ARBA"/>
</dbReference>
<dbReference type="GO" id="GO:0010185">
    <property type="term" value="P:regulation of cellular defense response"/>
    <property type="evidence" value="ECO:0007669"/>
    <property type="project" value="UniProtKB-ARBA"/>
</dbReference>
<dbReference type="InterPro" id="IPR003609">
    <property type="entry name" value="Pan_app"/>
</dbReference>
<sequence length="236" mass="26696">MLNYSRHTILGIRTWNHCLLMCAHARICKGFNYHEVSSRCELFETVNCTKLDSLAGWRFGRIKTDQTETQTYTNIALNKPTYQSTTSRVSGKAVDGNRNGNLQLYNSCSHTLTNTIVEPWWIVDLGKSYNLFQIVIWNRLDCCGHRLHDFAIEVNCEFDGSNSDSPSWSRAYLHDGTPSSNPTIISFPESSIGRFVKIKNAVVKSADPNNDVLALCEVEVYVKQENCDCELGKLNS</sequence>
<comment type="function">
    <text evidence="1">Acts as a defensive agent. Recognizes blood group fucosylated oligosaccharides including A, B, H and Lewis B-type antigens. Does not recognize Lewis A antigen and has low affinity for monovalent haptens.</text>
</comment>
<dbReference type="Gene3D" id="2.60.120.260">
    <property type="entry name" value="Galactose-binding domain-like"/>
    <property type="match status" value="1"/>
</dbReference>
<organism evidence="8 9">
    <name type="scientific">Owenia fusiformis</name>
    <name type="common">Polychaete worm</name>
    <dbReference type="NCBI Taxonomy" id="6347"/>
    <lineage>
        <taxon>Eukaryota</taxon>
        <taxon>Metazoa</taxon>
        <taxon>Spiralia</taxon>
        <taxon>Lophotrochozoa</taxon>
        <taxon>Annelida</taxon>
        <taxon>Polychaeta</taxon>
        <taxon>Sedentaria</taxon>
        <taxon>Canalipalpata</taxon>
        <taxon>Sabellida</taxon>
        <taxon>Oweniida</taxon>
        <taxon>Oweniidae</taxon>
        <taxon>Owenia</taxon>
    </lineage>
</organism>
<comment type="caution">
    <text evidence="8">The sequence shown here is derived from an EMBL/GenBank/DDBJ whole genome shotgun (WGS) entry which is preliminary data.</text>
</comment>
<evidence type="ECO:0000256" key="2">
    <source>
        <dbReference type="ARBA" id="ARBA00010147"/>
    </source>
</evidence>
<dbReference type="InterPro" id="IPR051941">
    <property type="entry name" value="BG_Antigen-Binding_Lectin"/>
</dbReference>
<gene>
    <name evidence="8" type="ORF">OFUS_LOCUS24309</name>
</gene>
<evidence type="ECO:0000256" key="5">
    <source>
        <dbReference type="ARBA" id="ARBA00022734"/>
    </source>
</evidence>
<dbReference type="Proteomes" id="UP000749559">
    <property type="component" value="Unassembled WGS sequence"/>
</dbReference>
<evidence type="ECO:0000256" key="3">
    <source>
        <dbReference type="ARBA" id="ARBA00011233"/>
    </source>
</evidence>
<dbReference type="SUPFAM" id="SSF49785">
    <property type="entry name" value="Galactose-binding domain-like"/>
    <property type="match status" value="1"/>
</dbReference>
<evidence type="ECO:0000256" key="4">
    <source>
        <dbReference type="ARBA" id="ARBA00022723"/>
    </source>
</evidence>
<keyword evidence="5" id="KW-0430">Lectin</keyword>
<dbReference type="EMBL" id="CAIIXF020000012">
    <property type="protein sequence ID" value="CAH1800422.1"/>
    <property type="molecule type" value="Genomic_DNA"/>
</dbReference>
<keyword evidence="7" id="KW-1015">Disulfide bond</keyword>
<dbReference type="OrthoDB" id="6148881at2759"/>
<dbReference type="SMART" id="SM00607">
    <property type="entry name" value="FTP"/>
    <property type="match status" value="1"/>
</dbReference>
<comment type="subunit">
    <text evidence="3">Homotrimer.</text>
</comment>
<dbReference type="GO" id="GO:0042806">
    <property type="term" value="F:fucose binding"/>
    <property type="evidence" value="ECO:0007669"/>
    <property type="project" value="UniProtKB-ARBA"/>
</dbReference>
<evidence type="ECO:0000256" key="6">
    <source>
        <dbReference type="ARBA" id="ARBA00022837"/>
    </source>
</evidence>
<evidence type="ECO:0000313" key="9">
    <source>
        <dbReference type="Proteomes" id="UP000749559"/>
    </source>
</evidence>
<dbReference type="PANTHER" id="PTHR45713">
    <property type="entry name" value="FTP DOMAIN-CONTAINING PROTEIN"/>
    <property type="match status" value="1"/>
</dbReference>
<reference evidence="8" key="1">
    <citation type="submission" date="2022-03" db="EMBL/GenBank/DDBJ databases">
        <authorList>
            <person name="Martin C."/>
        </authorList>
    </citation>
    <scope>NUCLEOTIDE SEQUENCE</scope>
</reference>
<evidence type="ECO:0000256" key="7">
    <source>
        <dbReference type="ARBA" id="ARBA00023157"/>
    </source>
</evidence>
<dbReference type="InterPro" id="IPR006585">
    <property type="entry name" value="FTP1"/>
</dbReference>
<evidence type="ECO:0000313" key="8">
    <source>
        <dbReference type="EMBL" id="CAH1800422.1"/>
    </source>
</evidence>
<keyword evidence="4" id="KW-0479">Metal-binding</keyword>
<evidence type="ECO:0000256" key="1">
    <source>
        <dbReference type="ARBA" id="ARBA00002219"/>
    </source>
</evidence>
<dbReference type="SUPFAM" id="SSF57414">
    <property type="entry name" value="Hairpin loop containing domain-like"/>
    <property type="match status" value="1"/>
</dbReference>
<dbReference type="InterPro" id="IPR008979">
    <property type="entry name" value="Galactose-bd-like_sf"/>
</dbReference>
<keyword evidence="9" id="KW-1185">Reference proteome</keyword>
<protein>
    <submittedName>
        <fullName evidence="8">Uncharacterized protein</fullName>
    </submittedName>
</protein>
<comment type="similarity">
    <text evidence="2">Belongs to the fucolectin family.</text>
</comment>
<accession>A0A8J1UWL8</accession>
<dbReference type="PANTHER" id="PTHR45713:SF6">
    <property type="entry name" value="F5_8 TYPE C DOMAIN-CONTAINING PROTEIN"/>
    <property type="match status" value="1"/>
</dbReference>
<proteinExistence type="inferred from homology"/>
<name>A0A8J1UWL8_OWEFU</name>
<dbReference type="GO" id="GO:0046872">
    <property type="term" value="F:metal ion binding"/>
    <property type="evidence" value="ECO:0007669"/>
    <property type="project" value="UniProtKB-KW"/>
</dbReference>
<dbReference type="AlphaFoldDB" id="A0A8J1UWL8"/>
<keyword evidence="6" id="KW-0106">Calcium</keyword>